<dbReference type="RefSeq" id="WP_112429972.1">
    <property type="nucleotide sequence ID" value="NZ_MCIF01000002.1"/>
</dbReference>
<dbReference type="Proteomes" id="UP000248706">
    <property type="component" value="Unassembled WGS sequence"/>
</dbReference>
<feature type="binding site" evidence="5">
    <location>
        <position position="2"/>
    </location>
    <ligand>
        <name>Ni(2+)</name>
        <dbReference type="ChEBI" id="CHEBI:49786"/>
    </ligand>
</feature>
<dbReference type="Pfam" id="PF01155">
    <property type="entry name" value="HypA"/>
    <property type="match status" value="1"/>
</dbReference>
<comment type="similarity">
    <text evidence="1 5">Belongs to the HypA/HybF family.</text>
</comment>
<feature type="binding site" evidence="5">
    <location>
        <position position="93"/>
    </location>
    <ligand>
        <name>Zn(2+)</name>
        <dbReference type="ChEBI" id="CHEBI:29105"/>
    </ligand>
</feature>
<dbReference type="PANTHER" id="PTHR34535">
    <property type="entry name" value="HYDROGENASE MATURATION FACTOR HYPA"/>
    <property type="match status" value="1"/>
</dbReference>
<dbReference type="HAMAP" id="MF_00213">
    <property type="entry name" value="HypA_HybF"/>
    <property type="match status" value="1"/>
</dbReference>
<evidence type="ECO:0000256" key="5">
    <source>
        <dbReference type="HAMAP-Rule" id="MF_00213"/>
    </source>
</evidence>
<dbReference type="PIRSF" id="PIRSF004761">
    <property type="entry name" value="Hydrgn_mat_HypA"/>
    <property type="match status" value="1"/>
</dbReference>
<proteinExistence type="inferred from homology"/>
<dbReference type="Gene3D" id="3.30.2320.80">
    <property type="match status" value="1"/>
</dbReference>
<gene>
    <name evidence="5" type="primary">hypA</name>
    <name evidence="6" type="ORF">A4R35_12785</name>
</gene>
<dbReference type="PROSITE" id="PS01249">
    <property type="entry name" value="HYPA"/>
    <property type="match status" value="1"/>
</dbReference>
<feature type="binding site" evidence="5">
    <location>
        <position position="90"/>
    </location>
    <ligand>
        <name>Zn(2+)</name>
        <dbReference type="ChEBI" id="CHEBI:29105"/>
    </ligand>
</feature>
<sequence length="128" mass="13732">MHELALAQSIIEVVEARAEECAVRQVRTVHLRVGEASGVLVEALQTAFTMLASLSPVLAEARLAIEVSPHRAWCEPCASSFAVEDFIARCPACGTWSTRILSGTELQILDMEVGADPQQGGQEQAKNG</sequence>
<dbReference type="GO" id="GO:0051604">
    <property type="term" value="P:protein maturation"/>
    <property type="evidence" value="ECO:0007669"/>
    <property type="project" value="InterPro"/>
</dbReference>
<protein>
    <recommendedName>
        <fullName evidence="5">Hydrogenase maturation factor HypA</fullName>
    </recommendedName>
</protein>
<evidence type="ECO:0000256" key="1">
    <source>
        <dbReference type="ARBA" id="ARBA00010748"/>
    </source>
</evidence>
<evidence type="ECO:0000256" key="4">
    <source>
        <dbReference type="ARBA" id="ARBA00022833"/>
    </source>
</evidence>
<keyword evidence="4 5" id="KW-0862">Zinc</keyword>
<dbReference type="GO" id="GO:0008270">
    <property type="term" value="F:zinc ion binding"/>
    <property type="evidence" value="ECO:0007669"/>
    <property type="project" value="UniProtKB-UniRule"/>
</dbReference>
<name>A0A328VQK1_9CHLR</name>
<evidence type="ECO:0000313" key="7">
    <source>
        <dbReference type="Proteomes" id="UP000248706"/>
    </source>
</evidence>
<dbReference type="EMBL" id="MCIF01000002">
    <property type="protein sequence ID" value="RAQ96415.1"/>
    <property type="molecule type" value="Genomic_DNA"/>
</dbReference>
<comment type="function">
    <text evidence="5">Involved in the maturation of [NiFe] hydrogenases. Required for nickel insertion into the metal center of the hydrogenase.</text>
</comment>
<evidence type="ECO:0000313" key="6">
    <source>
        <dbReference type="EMBL" id="RAQ96415.1"/>
    </source>
</evidence>
<feature type="binding site" evidence="5">
    <location>
        <position position="74"/>
    </location>
    <ligand>
        <name>Zn(2+)</name>
        <dbReference type="ChEBI" id="CHEBI:29105"/>
    </ligand>
</feature>
<dbReference type="InterPro" id="IPR000688">
    <property type="entry name" value="HypA/HybF"/>
</dbReference>
<dbReference type="OrthoDB" id="9800361at2"/>
<dbReference type="GO" id="GO:0016151">
    <property type="term" value="F:nickel cation binding"/>
    <property type="evidence" value="ECO:0007669"/>
    <property type="project" value="UniProtKB-UniRule"/>
</dbReference>
<feature type="binding site" evidence="5">
    <location>
        <position position="77"/>
    </location>
    <ligand>
        <name>Zn(2+)</name>
        <dbReference type="ChEBI" id="CHEBI:29105"/>
    </ligand>
</feature>
<evidence type="ECO:0000256" key="2">
    <source>
        <dbReference type="ARBA" id="ARBA00022596"/>
    </source>
</evidence>
<dbReference type="PANTHER" id="PTHR34535:SF3">
    <property type="entry name" value="HYDROGENASE MATURATION FACTOR HYPA"/>
    <property type="match status" value="1"/>
</dbReference>
<evidence type="ECO:0000256" key="3">
    <source>
        <dbReference type="ARBA" id="ARBA00022723"/>
    </source>
</evidence>
<accession>A0A328VQK1</accession>
<reference evidence="6 7" key="1">
    <citation type="submission" date="2016-08" db="EMBL/GenBank/DDBJ databases">
        <title>Analysis of Carbohydrate Active Enzymes in Thermogemmatispora T81 Reveals Carbohydrate Degradation Ability.</title>
        <authorList>
            <person name="Tomazini A."/>
            <person name="Lal S."/>
            <person name="Stott M."/>
            <person name="Henrissat B."/>
            <person name="Polikarpov I."/>
            <person name="Sparling R."/>
            <person name="Levin D.B."/>
        </authorList>
    </citation>
    <scope>NUCLEOTIDE SEQUENCE [LARGE SCALE GENOMIC DNA]</scope>
    <source>
        <strain evidence="6 7">T81</strain>
    </source>
</reference>
<keyword evidence="2 5" id="KW-0533">Nickel</keyword>
<comment type="caution">
    <text evidence="6">The sequence shown here is derived from an EMBL/GenBank/DDBJ whole genome shotgun (WGS) entry which is preliminary data.</text>
</comment>
<dbReference type="AlphaFoldDB" id="A0A328VQK1"/>
<organism evidence="6 7">
    <name type="scientific">Thermogemmatispora tikiterensis</name>
    <dbReference type="NCBI Taxonomy" id="1825093"/>
    <lineage>
        <taxon>Bacteria</taxon>
        <taxon>Bacillati</taxon>
        <taxon>Chloroflexota</taxon>
        <taxon>Ktedonobacteria</taxon>
        <taxon>Thermogemmatisporales</taxon>
        <taxon>Thermogemmatisporaceae</taxon>
        <taxon>Thermogemmatispora</taxon>
    </lineage>
</organism>
<keyword evidence="7" id="KW-1185">Reference proteome</keyword>
<keyword evidence="3 5" id="KW-0479">Metal-binding</keyword>
<dbReference type="InterPro" id="IPR020538">
    <property type="entry name" value="Hydgase_Ni_incorp_HypA/HybF_CS"/>
</dbReference>